<comment type="caution">
    <text evidence="2">The sequence shown here is derived from an EMBL/GenBank/DDBJ whole genome shotgun (WGS) entry which is preliminary data.</text>
</comment>
<feature type="compositionally biased region" description="Polar residues" evidence="1">
    <location>
        <begin position="456"/>
        <end position="465"/>
    </location>
</feature>
<feature type="compositionally biased region" description="Polar residues" evidence="1">
    <location>
        <begin position="295"/>
        <end position="309"/>
    </location>
</feature>
<keyword evidence="3" id="KW-1185">Reference proteome</keyword>
<evidence type="ECO:0008006" key="4">
    <source>
        <dbReference type="Google" id="ProtNLM"/>
    </source>
</evidence>
<organism evidence="2 3">
    <name type="scientific">Sporothrix epigloea</name>
    <dbReference type="NCBI Taxonomy" id="1892477"/>
    <lineage>
        <taxon>Eukaryota</taxon>
        <taxon>Fungi</taxon>
        <taxon>Dikarya</taxon>
        <taxon>Ascomycota</taxon>
        <taxon>Pezizomycotina</taxon>
        <taxon>Sordariomycetes</taxon>
        <taxon>Sordariomycetidae</taxon>
        <taxon>Ophiostomatales</taxon>
        <taxon>Ophiostomataceae</taxon>
        <taxon>Sporothrix</taxon>
    </lineage>
</organism>
<protein>
    <recommendedName>
        <fullName evidence="4">Oxidoreductase-like protein</fullName>
    </recommendedName>
</protein>
<accession>A0ABP0DEX4</accession>
<feature type="region of interest" description="Disordered" evidence="1">
    <location>
        <begin position="450"/>
        <end position="472"/>
    </location>
</feature>
<dbReference type="EMBL" id="CAWUOM010000028">
    <property type="protein sequence ID" value="CAK7266794.1"/>
    <property type="molecule type" value="Genomic_DNA"/>
</dbReference>
<feature type="compositionally biased region" description="Polar residues" evidence="1">
    <location>
        <begin position="343"/>
        <end position="373"/>
    </location>
</feature>
<evidence type="ECO:0000313" key="3">
    <source>
        <dbReference type="Proteomes" id="UP001642501"/>
    </source>
</evidence>
<gene>
    <name evidence="2" type="ORF">SEPCBS57363_002273</name>
</gene>
<name>A0ABP0DEX4_9PEZI</name>
<evidence type="ECO:0000313" key="2">
    <source>
        <dbReference type="EMBL" id="CAK7266794.1"/>
    </source>
</evidence>
<proteinExistence type="predicted"/>
<feature type="region of interest" description="Disordered" evidence="1">
    <location>
        <begin position="340"/>
        <end position="375"/>
    </location>
</feature>
<sequence>MRASGAVAASSLSALNLLAANPPRYPYNPTDEPREPLTLYISRVPGTRDVILSTLKPQRKNVTSEDVAHALYYVHLDLPTDELLATHPQPSPLITTSNAVPHPPSLSSATATSTVRAPVSRKPVPGSPLTVSQAEPILTPIDNSVTGTPISTAKTTATAPIAPPHVWLPPPRRPVSPPHISQPWVPPGYHLDENHSFEKLPSDHHSLLPTTIPPLLQDRQPAGQDATIGVDSQIASSEKPPVLHAPITRKPVGPQITAQDKVQTQPPVVLISAPKAAPPCLPATTALPDQPPSAQPSYSHQQPPESTTCEDSKKFVPFQLTLIRRDPSSEHQWNIGKIASVQPVEQSTGTSQKPVSPTTSAHSQDTQTDQPSISVHLETSGYAKFRGDDEVGRGGVFARQVVMAYTRSWTAGIRNAFKRPSSQSHERSTSDSGADVDKLYRGFRASGNKDFEPNSLHLSQPQNGSLLPGKENHNAHRRWSKELLSEYRNDETGLLTRPGPGLKLKGYTFTSPWEGRCEFRTGNGGRSLTCRHILHPSTDAMTGATGGGVAGYNPLVIAQSIRDGQNLAAVASAATGSDSRGGGRVRAQSLSSALSGAAKVSELRFNLPHGEVFRTKPGGSVDENKSVSARAELYGRFQDHLQQLQSRHRQSLSSTEYVDELDDNDEDLEIDLALGRENAGGGARGKRAKLGKLIVYDDGFKMLDLVVAANLGVWWVSWERNF</sequence>
<feature type="compositionally biased region" description="Low complexity" evidence="1">
    <location>
        <begin position="105"/>
        <end position="120"/>
    </location>
</feature>
<feature type="region of interest" description="Disordered" evidence="1">
    <location>
        <begin position="88"/>
        <end position="131"/>
    </location>
</feature>
<evidence type="ECO:0000256" key="1">
    <source>
        <dbReference type="SAM" id="MobiDB-lite"/>
    </source>
</evidence>
<dbReference type="Proteomes" id="UP001642501">
    <property type="component" value="Unassembled WGS sequence"/>
</dbReference>
<feature type="region of interest" description="Disordered" evidence="1">
    <location>
        <begin position="280"/>
        <end position="313"/>
    </location>
</feature>
<reference evidence="2 3" key="1">
    <citation type="submission" date="2024-01" db="EMBL/GenBank/DDBJ databases">
        <authorList>
            <person name="Allen C."/>
            <person name="Tagirdzhanova G."/>
        </authorList>
    </citation>
    <scope>NUCLEOTIDE SEQUENCE [LARGE SCALE GENOMIC DNA]</scope>
    <source>
        <strain evidence="2 3">CBS 573.63</strain>
    </source>
</reference>